<reference evidence="2 3" key="1">
    <citation type="submission" date="2019-12" db="EMBL/GenBank/DDBJ databases">
        <title>A genome sequence resource for the geographically widespread anthracnose pathogen Colletotrichum asianum.</title>
        <authorList>
            <person name="Meng Y."/>
        </authorList>
    </citation>
    <scope>NUCLEOTIDE SEQUENCE [LARGE SCALE GENOMIC DNA]</scope>
    <source>
        <strain evidence="2 3">ICMP 18580</strain>
    </source>
</reference>
<evidence type="ECO:0000313" key="3">
    <source>
        <dbReference type="Proteomes" id="UP000434172"/>
    </source>
</evidence>
<dbReference type="Proteomes" id="UP000434172">
    <property type="component" value="Unassembled WGS sequence"/>
</dbReference>
<feature type="domain" description="Heterokaryon incompatibility" evidence="1">
    <location>
        <begin position="50"/>
        <end position="207"/>
    </location>
</feature>
<protein>
    <recommendedName>
        <fullName evidence="1">Heterokaryon incompatibility domain-containing protein</fullName>
    </recommendedName>
</protein>
<evidence type="ECO:0000259" key="1">
    <source>
        <dbReference type="Pfam" id="PF06985"/>
    </source>
</evidence>
<gene>
    <name evidence="2" type="ORF">GQ607_009982</name>
</gene>
<name>A0A8H3W5E2_9PEZI</name>
<dbReference type="EMBL" id="WOWK01000058">
    <property type="protein sequence ID" value="KAF0322741.1"/>
    <property type="molecule type" value="Genomic_DNA"/>
</dbReference>
<dbReference type="Pfam" id="PF06985">
    <property type="entry name" value="HET"/>
    <property type="match status" value="1"/>
</dbReference>
<dbReference type="AlphaFoldDB" id="A0A8H3W5E2"/>
<dbReference type="InterPro" id="IPR010730">
    <property type="entry name" value="HET"/>
</dbReference>
<proteinExistence type="predicted"/>
<sequence length="686" mass="77427">MTQFKFRALEEADAIRLLVLYPSHETTAPLSGSLINTTLSACDSDFANGYLALSYVWGKPASTSSIHIDGIAVGITDNLAEALTQVRNAYPGAPQRIWADALCINQSDTAEKNRQVPLMGNIYSLAKTTVIYLGPLSPGIDTIFKAVHDSKPKYVTVDAAGNSRIALAKDVQQLKKFDVKAGSEPPAAAIDELLQRPWFTRVWVTQELLLSRDAWVQCGALCVRWRELGALLVPILDRTKGKGSTALQQMHSLGLDGEDIMAGARPKSSRKTRKAAEEKKASLSRILRMRQGCHASDPRDIIFGYMGMHADRDEVAEFFTVDYEMPLRQLLILTARYIHYREGLEVLLRCVKRLPTNNWLNLPSWVPDWGIHEWSQATSNTNATNSEEETLPSTVEECWKYLPHQDPKFIRYISPILPRPQDVPQCVVDLVKRAFYTKLKWHEEREFLEVESISFWRDLDIGSSESQDPNPIRLFPDSFWDLAAEDEGEYSRKNMSDMEMTPYKAIVATRAFQTLSFFKAYVGNRAMPASAFEDASEPSAFEDAFEPSTFEDDFEWKLYEGQRIRLALSTAGFVLAVPAYVEVGDVFMRLGRCSSIDQKAISKNDYFGGLLRPLEKDTGDSFAKAFKWLCFGGVPLCKESWYETGDGYGFGIHMMLPNENDNDALKLYDDWGWGKKSGKLKYIKLY</sequence>
<evidence type="ECO:0000313" key="2">
    <source>
        <dbReference type="EMBL" id="KAF0322741.1"/>
    </source>
</evidence>
<keyword evidence="3" id="KW-1185">Reference proteome</keyword>
<dbReference type="OrthoDB" id="2504919at2759"/>
<organism evidence="2 3">
    <name type="scientific">Colletotrichum asianum</name>
    <dbReference type="NCBI Taxonomy" id="702518"/>
    <lineage>
        <taxon>Eukaryota</taxon>
        <taxon>Fungi</taxon>
        <taxon>Dikarya</taxon>
        <taxon>Ascomycota</taxon>
        <taxon>Pezizomycotina</taxon>
        <taxon>Sordariomycetes</taxon>
        <taxon>Hypocreomycetidae</taxon>
        <taxon>Glomerellales</taxon>
        <taxon>Glomerellaceae</taxon>
        <taxon>Colletotrichum</taxon>
        <taxon>Colletotrichum gloeosporioides species complex</taxon>
    </lineage>
</organism>
<accession>A0A8H3W5E2</accession>
<dbReference type="InterPro" id="IPR052895">
    <property type="entry name" value="HetReg/Transcr_Mod"/>
</dbReference>
<dbReference type="PANTHER" id="PTHR24148:SF82">
    <property type="entry name" value="HETEROKARYON INCOMPATIBILITY DOMAIN-CONTAINING PROTEIN"/>
    <property type="match status" value="1"/>
</dbReference>
<comment type="caution">
    <text evidence="2">The sequence shown here is derived from an EMBL/GenBank/DDBJ whole genome shotgun (WGS) entry which is preliminary data.</text>
</comment>
<dbReference type="PANTHER" id="PTHR24148">
    <property type="entry name" value="ANKYRIN REPEAT DOMAIN-CONTAINING PROTEIN 39 HOMOLOG-RELATED"/>
    <property type="match status" value="1"/>
</dbReference>